<dbReference type="InterPro" id="IPR036249">
    <property type="entry name" value="Thioredoxin-like_sf"/>
</dbReference>
<gene>
    <name evidence="2" type="ORF">HYZ11_08815</name>
</gene>
<dbReference type="AlphaFoldDB" id="A0A932MLY3"/>
<evidence type="ECO:0000313" key="2">
    <source>
        <dbReference type="EMBL" id="MBI3127689.1"/>
    </source>
</evidence>
<organism evidence="2 3">
    <name type="scientific">Tectimicrobiota bacterium</name>
    <dbReference type="NCBI Taxonomy" id="2528274"/>
    <lineage>
        <taxon>Bacteria</taxon>
        <taxon>Pseudomonadati</taxon>
        <taxon>Nitrospinota/Tectimicrobiota group</taxon>
        <taxon>Candidatus Tectimicrobiota</taxon>
    </lineage>
</organism>
<reference evidence="2" key="1">
    <citation type="submission" date="2020-07" db="EMBL/GenBank/DDBJ databases">
        <title>Huge and variable diversity of episymbiotic CPR bacteria and DPANN archaea in groundwater ecosystems.</title>
        <authorList>
            <person name="He C.Y."/>
            <person name="Keren R."/>
            <person name="Whittaker M."/>
            <person name="Farag I.F."/>
            <person name="Doudna J."/>
            <person name="Cate J.H.D."/>
            <person name="Banfield J.F."/>
        </authorList>
    </citation>
    <scope>NUCLEOTIDE SEQUENCE</scope>
    <source>
        <strain evidence="2">NC_groundwater_763_Ag_S-0.2um_68_21</strain>
    </source>
</reference>
<evidence type="ECO:0000313" key="3">
    <source>
        <dbReference type="Proteomes" id="UP000782312"/>
    </source>
</evidence>
<name>A0A932MLY3_UNCTE</name>
<protein>
    <submittedName>
        <fullName evidence="2">Glutaredoxin family protein</fullName>
    </submittedName>
</protein>
<dbReference type="CDD" id="cd02976">
    <property type="entry name" value="NrdH"/>
    <property type="match status" value="1"/>
</dbReference>
<proteinExistence type="predicted"/>
<dbReference type="Proteomes" id="UP000782312">
    <property type="component" value="Unassembled WGS sequence"/>
</dbReference>
<accession>A0A932MLY3</accession>
<evidence type="ECO:0000259" key="1">
    <source>
        <dbReference type="Pfam" id="PF00462"/>
    </source>
</evidence>
<dbReference type="Pfam" id="PF00462">
    <property type="entry name" value="Glutaredoxin"/>
    <property type="match status" value="1"/>
</dbReference>
<dbReference type="Gene3D" id="3.40.30.10">
    <property type="entry name" value="Glutaredoxin"/>
    <property type="match status" value="1"/>
</dbReference>
<dbReference type="SUPFAM" id="SSF52833">
    <property type="entry name" value="Thioredoxin-like"/>
    <property type="match status" value="1"/>
</dbReference>
<comment type="caution">
    <text evidence="2">The sequence shown here is derived from an EMBL/GenBank/DDBJ whole genome shotgun (WGS) entry which is preliminary data.</text>
</comment>
<sequence length="53" mass="5859">MAFEEKLVDQDPGAMREIEERTGRRASPVILVGDEMVVGFDRGRLEALLGLGK</sequence>
<dbReference type="InterPro" id="IPR002109">
    <property type="entry name" value="Glutaredoxin"/>
</dbReference>
<dbReference type="EMBL" id="JACPUR010000019">
    <property type="protein sequence ID" value="MBI3127689.1"/>
    <property type="molecule type" value="Genomic_DNA"/>
</dbReference>
<feature type="domain" description="Glutaredoxin" evidence="1">
    <location>
        <begin position="2"/>
        <end position="37"/>
    </location>
</feature>